<sequence>MLLTRTPTTASTATGTTISSTSTATTTSTAATVATTTTTATASPTPTPTTDIYLGALADVCRPLSWRVFHAVFVLDLPRGILPFLFTFNVLAHLANFFLLSALTLGADALERDLPAPLRFRPDARYAFFSCYAPYLPAPNTARDLVLVLRDAGACLRGLAFLAALLVRLPVALALAFAAPSRFGPIPRAPLPALEPADIDDFTAKVYARAARRKAAAAAARLAAKPLPPTPKFYAPYLPDRVVKALNKPPPKKRRSSASPVAHRAIAEHRRLRGYPPLMREATATSAKSSGTLHNIKAALNLKAKIRARYEEWCASGFVYEDCTGGHPARELFDNISHDALRAKHGLNSIVWSGAVHGDGTRHLPPIERARARIAEARQNIRDLKAEKADKVIVQFVQFQLEYQQRELRYELKRASNNHYFWRVGGLDKSKRPPFLTYLGRAIAIRVEVART</sequence>
<proteinExistence type="predicted"/>
<dbReference type="EMBL" id="JBBXJM010000002">
    <property type="protein sequence ID" value="KAL1410845.1"/>
    <property type="molecule type" value="Genomic_DNA"/>
</dbReference>
<keyword evidence="5" id="KW-1185">Reference proteome</keyword>
<feature type="transmembrane region" description="Helical" evidence="3">
    <location>
        <begin position="81"/>
        <end position="105"/>
    </location>
</feature>
<comment type="caution">
    <text evidence="4">The sequence shown here is derived from an EMBL/GenBank/DDBJ whole genome shotgun (WGS) entry which is preliminary data.</text>
</comment>
<feature type="region of interest" description="Disordered" evidence="2">
    <location>
        <begin position="1"/>
        <end position="21"/>
    </location>
</feature>
<keyword evidence="3" id="KW-0812">Transmembrane</keyword>
<keyword evidence="3" id="KW-1133">Transmembrane helix</keyword>
<dbReference type="GeneID" id="95982831"/>
<gene>
    <name evidence="4" type="ORF">Q8F55_001788</name>
</gene>
<feature type="transmembrane region" description="Helical" evidence="3">
    <location>
        <begin position="159"/>
        <end position="179"/>
    </location>
</feature>
<keyword evidence="3" id="KW-0472">Membrane</keyword>
<evidence type="ECO:0000256" key="1">
    <source>
        <dbReference type="SAM" id="Coils"/>
    </source>
</evidence>
<evidence type="ECO:0000313" key="5">
    <source>
        <dbReference type="Proteomes" id="UP001565368"/>
    </source>
</evidence>
<name>A0ABR3Q7Y6_9TREE</name>
<dbReference type="Proteomes" id="UP001565368">
    <property type="component" value="Unassembled WGS sequence"/>
</dbReference>
<evidence type="ECO:0000313" key="4">
    <source>
        <dbReference type="EMBL" id="KAL1410845.1"/>
    </source>
</evidence>
<keyword evidence="1" id="KW-0175">Coiled coil</keyword>
<feature type="coiled-coil region" evidence="1">
    <location>
        <begin position="367"/>
        <end position="394"/>
    </location>
</feature>
<evidence type="ECO:0000256" key="3">
    <source>
        <dbReference type="SAM" id="Phobius"/>
    </source>
</evidence>
<protein>
    <submittedName>
        <fullName evidence="4">Uncharacterized protein</fullName>
    </submittedName>
</protein>
<evidence type="ECO:0000256" key="2">
    <source>
        <dbReference type="SAM" id="MobiDB-lite"/>
    </source>
</evidence>
<reference evidence="4 5" key="1">
    <citation type="submission" date="2023-08" db="EMBL/GenBank/DDBJ databases">
        <title>Annotated Genome Sequence of Vanrija albida AlHP1.</title>
        <authorList>
            <person name="Herzog R."/>
        </authorList>
    </citation>
    <scope>NUCLEOTIDE SEQUENCE [LARGE SCALE GENOMIC DNA]</scope>
    <source>
        <strain evidence="4 5">AlHP1</strain>
    </source>
</reference>
<dbReference type="RefSeq" id="XP_069210789.1">
    <property type="nucleotide sequence ID" value="XM_069350403.1"/>
</dbReference>
<organism evidence="4 5">
    <name type="scientific">Vanrija albida</name>
    <dbReference type="NCBI Taxonomy" id="181172"/>
    <lineage>
        <taxon>Eukaryota</taxon>
        <taxon>Fungi</taxon>
        <taxon>Dikarya</taxon>
        <taxon>Basidiomycota</taxon>
        <taxon>Agaricomycotina</taxon>
        <taxon>Tremellomycetes</taxon>
        <taxon>Trichosporonales</taxon>
        <taxon>Trichosporonaceae</taxon>
        <taxon>Vanrija</taxon>
    </lineage>
</organism>
<accession>A0ABR3Q7Y6</accession>